<dbReference type="GO" id="GO:0006508">
    <property type="term" value="P:proteolysis"/>
    <property type="evidence" value="ECO:0007669"/>
    <property type="project" value="UniProtKB-KW"/>
</dbReference>
<dbReference type="GO" id="GO:0003676">
    <property type="term" value="F:nucleic acid binding"/>
    <property type="evidence" value="ECO:0007669"/>
    <property type="project" value="InterPro"/>
</dbReference>
<keyword evidence="4" id="KW-0378">Hydrolase</keyword>
<dbReference type="InterPro" id="IPR054722">
    <property type="entry name" value="PolX-like_BBD"/>
</dbReference>
<dbReference type="InterPro" id="IPR012337">
    <property type="entry name" value="RNaseH-like_sf"/>
</dbReference>
<dbReference type="EMBL" id="OIVN01004307">
    <property type="protein sequence ID" value="SPD16591.1"/>
    <property type="molecule type" value="Genomic_DNA"/>
</dbReference>
<evidence type="ECO:0000256" key="4">
    <source>
        <dbReference type="ARBA" id="ARBA00022801"/>
    </source>
</evidence>
<evidence type="ECO:0000259" key="6">
    <source>
        <dbReference type="PROSITE" id="PS50994"/>
    </source>
</evidence>
<dbReference type="Gene3D" id="3.30.420.10">
    <property type="entry name" value="Ribonuclease H-like superfamily/Ribonuclease H"/>
    <property type="match status" value="1"/>
</dbReference>
<keyword evidence="2" id="KW-0479">Metal-binding</keyword>
<dbReference type="GO" id="GO:0015074">
    <property type="term" value="P:DNA integration"/>
    <property type="evidence" value="ECO:0007669"/>
    <property type="project" value="InterPro"/>
</dbReference>
<evidence type="ECO:0000313" key="7">
    <source>
        <dbReference type="EMBL" id="SPD16591.1"/>
    </source>
</evidence>
<dbReference type="InterPro" id="IPR039537">
    <property type="entry name" value="Retrotran_Ty1/copia-like"/>
</dbReference>
<feature type="domain" description="Integrase catalytic" evidence="6">
    <location>
        <begin position="389"/>
        <end position="566"/>
    </location>
</feature>
<proteinExistence type="predicted"/>
<feature type="region of interest" description="Disordered" evidence="5">
    <location>
        <begin position="661"/>
        <end position="711"/>
    </location>
</feature>
<dbReference type="SUPFAM" id="SSF56672">
    <property type="entry name" value="DNA/RNA polymerases"/>
    <property type="match status" value="1"/>
</dbReference>
<dbReference type="InterPro" id="IPR043502">
    <property type="entry name" value="DNA/RNA_pol_sf"/>
</dbReference>
<keyword evidence="1" id="KW-0645">Protease</keyword>
<evidence type="ECO:0000256" key="5">
    <source>
        <dbReference type="SAM" id="MobiDB-lite"/>
    </source>
</evidence>
<dbReference type="InterPro" id="IPR001584">
    <property type="entry name" value="Integrase_cat-core"/>
</dbReference>
<feature type="region of interest" description="Disordered" evidence="5">
    <location>
        <begin position="190"/>
        <end position="256"/>
    </location>
</feature>
<dbReference type="SUPFAM" id="SSF53098">
    <property type="entry name" value="Ribonuclease H-like"/>
    <property type="match status" value="1"/>
</dbReference>
<accession>A0A2N9HY48</accession>
<dbReference type="InterPro" id="IPR013103">
    <property type="entry name" value="RVT_2"/>
</dbReference>
<name>A0A2N9HY48_FAGSY</name>
<dbReference type="GO" id="GO:0046872">
    <property type="term" value="F:metal ion binding"/>
    <property type="evidence" value="ECO:0007669"/>
    <property type="project" value="UniProtKB-KW"/>
</dbReference>
<reference evidence="7" key="1">
    <citation type="submission" date="2018-02" db="EMBL/GenBank/DDBJ databases">
        <authorList>
            <person name="Cohen D.B."/>
            <person name="Kent A.D."/>
        </authorList>
    </citation>
    <scope>NUCLEOTIDE SEQUENCE</scope>
</reference>
<dbReference type="Pfam" id="PF22936">
    <property type="entry name" value="Pol_BBD"/>
    <property type="match status" value="1"/>
</dbReference>
<dbReference type="Pfam" id="PF25597">
    <property type="entry name" value="SH3_retrovirus"/>
    <property type="match status" value="1"/>
</dbReference>
<dbReference type="InterPro" id="IPR036397">
    <property type="entry name" value="RNaseH_sf"/>
</dbReference>
<dbReference type="CDD" id="cd09272">
    <property type="entry name" value="RNase_HI_RT_Ty1"/>
    <property type="match status" value="1"/>
</dbReference>
<organism evidence="7">
    <name type="scientific">Fagus sylvatica</name>
    <name type="common">Beechnut</name>
    <dbReference type="NCBI Taxonomy" id="28930"/>
    <lineage>
        <taxon>Eukaryota</taxon>
        <taxon>Viridiplantae</taxon>
        <taxon>Streptophyta</taxon>
        <taxon>Embryophyta</taxon>
        <taxon>Tracheophyta</taxon>
        <taxon>Spermatophyta</taxon>
        <taxon>Magnoliopsida</taxon>
        <taxon>eudicotyledons</taxon>
        <taxon>Gunneridae</taxon>
        <taxon>Pentapetalae</taxon>
        <taxon>rosids</taxon>
        <taxon>fabids</taxon>
        <taxon>Fagales</taxon>
        <taxon>Fagaceae</taxon>
        <taxon>Fagus</taxon>
    </lineage>
</organism>
<evidence type="ECO:0000256" key="1">
    <source>
        <dbReference type="ARBA" id="ARBA00022670"/>
    </source>
</evidence>
<dbReference type="Pfam" id="PF14223">
    <property type="entry name" value="Retrotran_gag_2"/>
    <property type="match status" value="1"/>
</dbReference>
<gene>
    <name evidence="7" type="ORF">FSB_LOCUS44473</name>
</gene>
<dbReference type="PANTHER" id="PTHR42648:SF28">
    <property type="entry name" value="TRANSPOSON-ENCODED PROTEIN WITH RIBONUCLEASE H-LIKE AND RETROVIRUS ZINC FINGER-LIKE DOMAINS"/>
    <property type="match status" value="1"/>
</dbReference>
<feature type="compositionally biased region" description="Basic and acidic residues" evidence="5">
    <location>
        <begin position="207"/>
        <end position="221"/>
    </location>
</feature>
<dbReference type="PANTHER" id="PTHR42648">
    <property type="entry name" value="TRANSPOSASE, PUTATIVE-RELATED"/>
    <property type="match status" value="1"/>
</dbReference>
<evidence type="ECO:0000256" key="2">
    <source>
        <dbReference type="ARBA" id="ARBA00022723"/>
    </source>
</evidence>
<dbReference type="GO" id="GO:0004190">
    <property type="term" value="F:aspartic-type endopeptidase activity"/>
    <property type="evidence" value="ECO:0007669"/>
    <property type="project" value="UniProtKB-KW"/>
</dbReference>
<protein>
    <recommendedName>
        <fullName evidence="6">Integrase catalytic domain-containing protein</fullName>
    </recommendedName>
</protein>
<dbReference type="InterPro" id="IPR057670">
    <property type="entry name" value="SH3_retrovirus"/>
</dbReference>
<sequence>MAINASIATVGLVKFDGTGNFGLWQRRVKDLLVQQGLVKALYGKTKKPEKMTDDEWEELDMKAVSTIRLLLADEVMYDVMEENSTAGIWLNLEKRYMSKSLTNKLHLKQKLYGLKMTEGADLRQHINTFKQIISDMLRIDIKFEDEDKAMMLLTSLPASYEHLVTTLLYGKETLELEEVSGALLDHYQRKHKDSAESSGEGLVVKGYQDRGRKKDKDDKSARGRSKSKSKAGKEESSTSVNVVADSESDGDMLSVSSSTDGLNNSWLLDSACSFHVTPHRNWFDTYRSINCGSVRMGNDAACTIIGMGTIKIKMSDGVVRTLEEVRHIPDMRKNLISLGTLDSKGYSYKSENGIMKVSKGAMVVMTGQKISSNVYKLLGNTILGGVAAVAESEDDDTLLWHMRLGHMSERDIWGPVRTLSKGGAQYFMSFIDDYSRKAWVYFLKNKSEAFAKFKIWKAEVENQTGRKIKCLRTDNGTEYRDGDFLKFCEEHGIKRHFTVRKTPQQNGVAERLNRTITETARCLRLNAELPKIFWAEAVDMACYIINRSPRVALDGKVAEEVWTGQEVDYSFMRIFGCPAYVHISGEDRSKLDPKSKKCIFLGFKKGVKGYKLWDPVAQKVVISRDVVFDEKSMTKAFKEEKSQAAESSNNIGRSTVQVELDELESQSNEEPHSNDQEQDSTRSDRPKRNKRPPGQEAIESSEKDKWMEAMVEENESLSKNKTWELTELPKGKKPIGCKWVFKKKEAVSEKEGERFKARLVAKGYSQRHGIDYDEVFSPVVRHTSIRAVLALVADQDLELEQLDVKTAFLHGNLEEEIFMEQPKGFKQPGTENLVCRLKKSLYGLKQSPRQWYKRFDSYMIQIGYTRCEYDCCVYVRILEDGSYIFLLLYVDDMLIAAKSMCEVNRLKSLLHKEFEMKDLGAAKKILGMEIHRDRGARKLWLSQKNYIRKVLEKFSMLDAKPVSTPLANHFRLSGSQCPKNEEEIENMSKVLYASAVGCLMYAMVCTRPDLAHAVSTVSRYMANPGREHWNAVKWIFRYLKGTAEHGILFSRQPGTNSVVGYVDADYAGEVDDRRSTTGYVFTLSGGPICWKSTLQSIVAMSTTEAEYMAVAEAAKEALWLKGLVKELGLNQGGVQMHCDSQSAIYLGKESGDIVLEKVHTSENAADMLTKPVTTAKFKHCLDLVNVSSL</sequence>
<dbReference type="Pfam" id="PF00665">
    <property type="entry name" value="rve"/>
    <property type="match status" value="1"/>
</dbReference>
<keyword evidence="3" id="KW-0064">Aspartyl protease</keyword>
<dbReference type="Pfam" id="PF07727">
    <property type="entry name" value="RVT_2"/>
    <property type="match status" value="1"/>
</dbReference>
<dbReference type="PROSITE" id="PS50994">
    <property type="entry name" value="INTEGRASE"/>
    <property type="match status" value="1"/>
</dbReference>
<feature type="compositionally biased region" description="Basic and acidic residues" evidence="5">
    <location>
        <begin position="669"/>
        <end position="686"/>
    </location>
</feature>
<evidence type="ECO:0000256" key="3">
    <source>
        <dbReference type="ARBA" id="ARBA00022750"/>
    </source>
</evidence>
<dbReference type="AlphaFoldDB" id="A0A2N9HY48"/>